<dbReference type="Proteomes" id="UP001596392">
    <property type="component" value="Unassembled WGS sequence"/>
</dbReference>
<feature type="transmembrane region" description="Helical" evidence="1">
    <location>
        <begin position="6"/>
        <end position="24"/>
    </location>
</feature>
<evidence type="ECO:0000256" key="1">
    <source>
        <dbReference type="SAM" id="Phobius"/>
    </source>
</evidence>
<protein>
    <submittedName>
        <fullName evidence="2">DUF4244 domain-containing protein</fullName>
    </submittedName>
</protein>
<keyword evidence="1" id="KW-0472">Membrane</keyword>
<gene>
    <name evidence="2" type="ORF">ACFQO7_13425</name>
</gene>
<name>A0ABW2GU14_9ACTN</name>
<sequence length="42" mass="4162">MNTAEYAVGTLAAVAFAGLLLKVLTSDGVQAALSGVIQRALG</sequence>
<evidence type="ECO:0000313" key="3">
    <source>
        <dbReference type="Proteomes" id="UP001596392"/>
    </source>
</evidence>
<comment type="caution">
    <text evidence="2">The sequence shown here is derived from an EMBL/GenBank/DDBJ whole genome shotgun (WGS) entry which is preliminary data.</text>
</comment>
<keyword evidence="1" id="KW-0812">Transmembrane</keyword>
<dbReference type="Pfam" id="PF14029">
    <property type="entry name" value="DUF4244"/>
    <property type="match status" value="1"/>
</dbReference>
<dbReference type="InterPro" id="IPR025338">
    <property type="entry name" value="DUF4244"/>
</dbReference>
<evidence type="ECO:0000313" key="2">
    <source>
        <dbReference type="EMBL" id="MFC7243479.1"/>
    </source>
</evidence>
<proteinExistence type="predicted"/>
<dbReference type="RefSeq" id="WP_376806736.1">
    <property type="nucleotide sequence ID" value="NZ_JBHTAC010000011.1"/>
</dbReference>
<dbReference type="EMBL" id="JBHTAC010000011">
    <property type="protein sequence ID" value="MFC7243479.1"/>
    <property type="molecule type" value="Genomic_DNA"/>
</dbReference>
<keyword evidence="1" id="KW-1133">Transmembrane helix</keyword>
<accession>A0ABW2GU14</accession>
<keyword evidence="3" id="KW-1185">Reference proteome</keyword>
<organism evidence="2 3">
    <name type="scientific">Catellatospora aurea</name>
    <dbReference type="NCBI Taxonomy" id="1337874"/>
    <lineage>
        <taxon>Bacteria</taxon>
        <taxon>Bacillati</taxon>
        <taxon>Actinomycetota</taxon>
        <taxon>Actinomycetes</taxon>
        <taxon>Micromonosporales</taxon>
        <taxon>Micromonosporaceae</taxon>
        <taxon>Catellatospora</taxon>
    </lineage>
</organism>
<reference evidence="3" key="1">
    <citation type="journal article" date="2019" name="Int. J. Syst. Evol. Microbiol.">
        <title>The Global Catalogue of Microorganisms (GCM) 10K type strain sequencing project: providing services to taxonomists for standard genome sequencing and annotation.</title>
        <authorList>
            <consortium name="The Broad Institute Genomics Platform"/>
            <consortium name="The Broad Institute Genome Sequencing Center for Infectious Disease"/>
            <person name="Wu L."/>
            <person name="Ma J."/>
        </authorList>
    </citation>
    <scope>NUCLEOTIDE SEQUENCE [LARGE SCALE GENOMIC DNA]</scope>
    <source>
        <strain evidence="3">CGMCC 1.9106</strain>
    </source>
</reference>